<keyword evidence="5" id="KW-1185">Reference proteome</keyword>
<dbReference type="PROSITE" id="PS50110">
    <property type="entry name" value="RESPONSE_REGULATORY"/>
    <property type="match status" value="1"/>
</dbReference>
<keyword evidence="1 2" id="KW-0597">Phosphoprotein</keyword>
<proteinExistence type="predicted"/>
<dbReference type="InterPro" id="IPR050595">
    <property type="entry name" value="Bact_response_regulator"/>
</dbReference>
<reference evidence="5" key="1">
    <citation type="journal article" date="2019" name="Int. J. Syst. Evol. Microbiol.">
        <title>The Global Catalogue of Microorganisms (GCM) 10K type strain sequencing project: providing services to taxonomists for standard genome sequencing and annotation.</title>
        <authorList>
            <consortium name="The Broad Institute Genomics Platform"/>
            <consortium name="The Broad Institute Genome Sequencing Center for Infectious Disease"/>
            <person name="Wu L."/>
            <person name="Ma J."/>
        </authorList>
    </citation>
    <scope>NUCLEOTIDE SEQUENCE [LARGE SCALE GENOMIC DNA]</scope>
    <source>
        <strain evidence="5">CCM 8691</strain>
    </source>
</reference>
<dbReference type="Proteomes" id="UP001595789">
    <property type="component" value="Unassembled WGS sequence"/>
</dbReference>
<organism evidence="4 5">
    <name type="scientific">Pedobacter lithocola</name>
    <dbReference type="NCBI Taxonomy" id="1908239"/>
    <lineage>
        <taxon>Bacteria</taxon>
        <taxon>Pseudomonadati</taxon>
        <taxon>Bacteroidota</taxon>
        <taxon>Sphingobacteriia</taxon>
        <taxon>Sphingobacteriales</taxon>
        <taxon>Sphingobacteriaceae</taxon>
        <taxon>Pedobacter</taxon>
    </lineage>
</organism>
<sequence length="119" mass="13498">MGKIIVVLEDDEGIREVMHLILSLEDYEIASYESVKQFVNREGSPPDLYILDVMLPDGNGIDVCRDLKSVNKNVPVLMMSANVSRNEIEHACLADSYLEKPFDINRLLDKVRSLVEMTN</sequence>
<dbReference type="InterPro" id="IPR011006">
    <property type="entry name" value="CheY-like_superfamily"/>
</dbReference>
<comment type="caution">
    <text evidence="4">The sequence shown here is derived from an EMBL/GenBank/DDBJ whole genome shotgun (WGS) entry which is preliminary data.</text>
</comment>
<dbReference type="PANTHER" id="PTHR44591">
    <property type="entry name" value="STRESS RESPONSE REGULATOR PROTEIN 1"/>
    <property type="match status" value="1"/>
</dbReference>
<dbReference type="EMBL" id="JBHSBW010000013">
    <property type="protein sequence ID" value="MFC4213044.1"/>
    <property type="molecule type" value="Genomic_DNA"/>
</dbReference>
<dbReference type="InterPro" id="IPR001789">
    <property type="entry name" value="Sig_transdc_resp-reg_receiver"/>
</dbReference>
<evidence type="ECO:0000313" key="5">
    <source>
        <dbReference type="Proteomes" id="UP001595789"/>
    </source>
</evidence>
<name>A0ABV8PFJ1_9SPHI</name>
<dbReference type="Pfam" id="PF00072">
    <property type="entry name" value="Response_reg"/>
    <property type="match status" value="1"/>
</dbReference>
<dbReference type="SMART" id="SM00448">
    <property type="entry name" value="REC"/>
    <property type="match status" value="1"/>
</dbReference>
<evidence type="ECO:0000256" key="1">
    <source>
        <dbReference type="ARBA" id="ARBA00022553"/>
    </source>
</evidence>
<accession>A0ABV8PFJ1</accession>
<dbReference type="RefSeq" id="WP_378987724.1">
    <property type="nucleotide sequence ID" value="NZ_JBHSBW010000013.1"/>
</dbReference>
<gene>
    <name evidence="4" type="ORF">ACFOWA_17745</name>
</gene>
<protein>
    <submittedName>
        <fullName evidence="4">Response regulator transcription factor</fullName>
    </submittedName>
</protein>
<evidence type="ECO:0000313" key="4">
    <source>
        <dbReference type="EMBL" id="MFC4213044.1"/>
    </source>
</evidence>
<evidence type="ECO:0000259" key="3">
    <source>
        <dbReference type="PROSITE" id="PS50110"/>
    </source>
</evidence>
<dbReference type="CDD" id="cd00156">
    <property type="entry name" value="REC"/>
    <property type="match status" value="1"/>
</dbReference>
<feature type="modified residue" description="4-aspartylphosphate" evidence="2">
    <location>
        <position position="52"/>
    </location>
</feature>
<feature type="domain" description="Response regulatory" evidence="3">
    <location>
        <begin position="4"/>
        <end position="115"/>
    </location>
</feature>
<dbReference type="PANTHER" id="PTHR44591:SF3">
    <property type="entry name" value="RESPONSE REGULATORY DOMAIN-CONTAINING PROTEIN"/>
    <property type="match status" value="1"/>
</dbReference>
<dbReference type="SUPFAM" id="SSF52172">
    <property type="entry name" value="CheY-like"/>
    <property type="match status" value="1"/>
</dbReference>
<dbReference type="Gene3D" id="3.40.50.2300">
    <property type="match status" value="1"/>
</dbReference>
<evidence type="ECO:0000256" key="2">
    <source>
        <dbReference type="PROSITE-ProRule" id="PRU00169"/>
    </source>
</evidence>